<evidence type="ECO:0000256" key="3">
    <source>
        <dbReference type="ARBA" id="ARBA00023163"/>
    </source>
</evidence>
<dbReference type="EMBL" id="HG966617">
    <property type="protein sequence ID" value="CDO58733.1"/>
    <property type="molecule type" value="Genomic_DNA"/>
</dbReference>
<dbReference type="InterPro" id="IPR036271">
    <property type="entry name" value="Tet_transcr_reg_TetR-rel_C_sf"/>
</dbReference>
<dbReference type="STRING" id="1458461.BN1012_Phect519"/>
<dbReference type="HOGENOM" id="CLU_069356_28_0_5"/>
<dbReference type="KEGG" id="pect:BN1012_Phect519"/>
<organism evidence="6 7">
    <name type="scientific">Candidatus Phaeomarinibacter ectocarpi</name>
    <dbReference type="NCBI Taxonomy" id="1458461"/>
    <lineage>
        <taxon>Bacteria</taxon>
        <taxon>Pseudomonadati</taxon>
        <taxon>Pseudomonadota</taxon>
        <taxon>Alphaproteobacteria</taxon>
        <taxon>Hyphomicrobiales</taxon>
        <taxon>Parvibaculaceae</taxon>
        <taxon>Candidatus Phaeomarinibacter</taxon>
    </lineage>
</organism>
<evidence type="ECO:0000256" key="1">
    <source>
        <dbReference type="ARBA" id="ARBA00023015"/>
    </source>
</evidence>
<dbReference type="InterPro" id="IPR001647">
    <property type="entry name" value="HTH_TetR"/>
</dbReference>
<dbReference type="SUPFAM" id="SSF48498">
    <property type="entry name" value="Tetracyclin repressor-like, C-terminal domain"/>
    <property type="match status" value="1"/>
</dbReference>
<accession>X5M6Q8</accession>
<gene>
    <name evidence="6" type="ORF">BN1012_Phect519</name>
</gene>
<dbReference type="Gene3D" id="1.10.357.10">
    <property type="entry name" value="Tetracycline Repressor, domain 2"/>
    <property type="match status" value="1"/>
</dbReference>
<evidence type="ECO:0000256" key="2">
    <source>
        <dbReference type="ARBA" id="ARBA00023125"/>
    </source>
</evidence>
<dbReference type="Pfam" id="PF16925">
    <property type="entry name" value="TetR_C_13"/>
    <property type="match status" value="1"/>
</dbReference>
<dbReference type="Pfam" id="PF00440">
    <property type="entry name" value="TetR_N"/>
    <property type="match status" value="1"/>
</dbReference>
<name>X5M6Q8_9HYPH</name>
<dbReference type="GO" id="GO:0003677">
    <property type="term" value="F:DNA binding"/>
    <property type="evidence" value="ECO:0007669"/>
    <property type="project" value="UniProtKB-KW"/>
</dbReference>
<proteinExistence type="predicted"/>
<feature type="domain" description="Tetracyclin repressor-like C-terminal" evidence="5">
    <location>
        <begin position="60"/>
        <end position="141"/>
    </location>
</feature>
<evidence type="ECO:0000313" key="6">
    <source>
        <dbReference type="EMBL" id="CDO58733.1"/>
    </source>
</evidence>
<reference evidence="6 7" key="1">
    <citation type="journal article" date="2014" name="Front. Genet.">
        <title>Genome and metabolic network of "Candidatus Phaeomarinobacter ectocarpi" Ec32, a new candidate genus of Alphaproteobacteria frequently associated with brown algae.</title>
        <authorList>
            <person name="Dittami S.M."/>
            <person name="Barbeyron T."/>
            <person name="Boyen C."/>
            <person name="Cambefort J."/>
            <person name="Collet G."/>
            <person name="Delage L."/>
            <person name="Gobet A."/>
            <person name="Groisillier A."/>
            <person name="Leblanc C."/>
            <person name="Michel G."/>
            <person name="Scornet D."/>
            <person name="Siegel A."/>
            <person name="Tapia J.E."/>
            <person name="Tonon T."/>
        </authorList>
    </citation>
    <scope>NUCLEOTIDE SEQUENCE [LARGE SCALE GENOMIC DNA]</scope>
    <source>
        <strain evidence="6 7">Ec32</strain>
    </source>
</reference>
<dbReference type="SUPFAM" id="SSF46689">
    <property type="entry name" value="Homeodomain-like"/>
    <property type="match status" value="1"/>
</dbReference>
<protein>
    <submittedName>
        <fullName evidence="6">Transcriptional regulator, TetR family</fullName>
    </submittedName>
</protein>
<dbReference type="AlphaFoldDB" id="X5M6Q8"/>
<keyword evidence="3" id="KW-0804">Transcription</keyword>
<evidence type="ECO:0000259" key="5">
    <source>
        <dbReference type="Pfam" id="PF16925"/>
    </source>
</evidence>
<feature type="domain" description="HTH tetR-type" evidence="4">
    <location>
        <begin position="3"/>
        <end position="40"/>
    </location>
</feature>
<dbReference type="Gene3D" id="1.10.10.60">
    <property type="entry name" value="Homeodomain-like"/>
    <property type="match status" value="1"/>
</dbReference>
<dbReference type="InterPro" id="IPR011075">
    <property type="entry name" value="TetR_C"/>
</dbReference>
<evidence type="ECO:0000259" key="4">
    <source>
        <dbReference type="Pfam" id="PF00440"/>
    </source>
</evidence>
<sequence>MNAFWLRGYGHTSLPDLVSATGLLRGSLYAAYGDKEGMFAVAIDSYLAHLRAELASDAKGIEGIREMLDAVVRITADDPDRRGCLLINAIPETGFVGAANAEAVNAGLQEMHRRVRKRLAEAQAASSQMPDLDELVAMVFASAVSIRVLGRAGQSRVLLQQVADGAVTSLRQAFDPGS</sequence>
<dbReference type="InterPro" id="IPR009057">
    <property type="entry name" value="Homeodomain-like_sf"/>
</dbReference>
<dbReference type="PANTHER" id="PTHR47506:SF1">
    <property type="entry name" value="HTH-TYPE TRANSCRIPTIONAL REGULATOR YJDC"/>
    <property type="match status" value="1"/>
</dbReference>
<keyword evidence="1" id="KW-0805">Transcription regulation</keyword>
<dbReference type="Proteomes" id="UP000032160">
    <property type="component" value="Chromosome I"/>
</dbReference>
<dbReference type="PANTHER" id="PTHR47506">
    <property type="entry name" value="TRANSCRIPTIONAL REGULATORY PROTEIN"/>
    <property type="match status" value="1"/>
</dbReference>
<evidence type="ECO:0000313" key="7">
    <source>
        <dbReference type="Proteomes" id="UP000032160"/>
    </source>
</evidence>
<keyword evidence="7" id="KW-1185">Reference proteome</keyword>
<keyword evidence="2" id="KW-0238">DNA-binding</keyword>